<gene>
    <name evidence="3" type="ORF">NND69_07625</name>
    <name evidence="2" type="ORF">NW74_07570</name>
</gene>
<evidence type="ECO:0000313" key="3">
    <source>
        <dbReference type="EMBL" id="MCZ7408216.1"/>
    </source>
</evidence>
<feature type="region of interest" description="Disordered" evidence="1">
    <location>
        <begin position="65"/>
        <end position="104"/>
    </location>
</feature>
<dbReference type="GeneID" id="93384931"/>
<name>A0A0B4S321_9FIRM</name>
<evidence type="ECO:0008006" key="5">
    <source>
        <dbReference type="Google" id="ProtNLM"/>
    </source>
</evidence>
<dbReference type="EMBL" id="CP009761">
    <property type="protein sequence ID" value="AIZ37190.1"/>
    <property type="molecule type" value="Genomic_DNA"/>
</dbReference>
<evidence type="ECO:0000313" key="2">
    <source>
        <dbReference type="EMBL" id="AIZ37190.1"/>
    </source>
</evidence>
<feature type="compositionally biased region" description="Basic and acidic residues" evidence="1">
    <location>
        <begin position="72"/>
        <end position="91"/>
    </location>
</feature>
<dbReference type="AlphaFoldDB" id="A0A0B4S321"/>
<proteinExistence type="predicted"/>
<evidence type="ECO:0000313" key="4">
    <source>
        <dbReference type="Proteomes" id="UP000031386"/>
    </source>
</evidence>
<protein>
    <recommendedName>
        <fullName evidence="5">Lipoprotein</fullName>
    </recommendedName>
</protein>
<dbReference type="STRING" id="33033.NW74_07570"/>
<reference evidence="2 4" key="1">
    <citation type="submission" date="2014-10" db="EMBL/GenBank/DDBJ databases">
        <title>Complete genome sequence of Parvimonas micra KCOM 1535 (= ChDC B708).</title>
        <authorList>
            <person name="Kook J.-K."/>
            <person name="Park S.-N."/>
            <person name="Lim Y.K."/>
            <person name="Roh H."/>
        </authorList>
    </citation>
    <scope>NUCLEOTIDE SEQUENCE [LARGE SCALE GENOMIC DNA]</scope>
    <source>
        <strain evidence="2">KCOM 1535</strain>
        <strain evidence="4">KCOM 1535 / ChDC B708</strain>
    </source>
</reference>
<organism evidence="2 4">
    <name type="scientific">Parvimonas micra</name>
    <dbReference type="NCBI Taxonomy" id="33033"/>
    <lineage>
        <taxon>Bacteria</taxon>
        <taxon>Bacillati</taxon>
        <taxon>Bacillota</taxon>
        <taxon>Tissierellia</taxon>
        <taxon>Tissierellales</taxon>
        <taxon>Peptoniphilaceae</taxon>
        <taxon>Parvimonas</taxon>
    </lineage>
</organism>
<reference evidence="3" key="2">
    <citation type="submission" date="2022-07" db="EMBL/GenBank/DDBJ databases">
        <title>Parvimonas micra travels from the subgingival sulcus of the human oral cavity to the colorectal adenocarcinoma.</title>
        <authorList>
            <person name="Conde-Perez K."/>
            <person name="Buetas E."/>
            <person name="Aja-Macaya P."/>
            <person name="Martin-De Arribas E."/>
            <person name="Iglesias-Corras I."/>
            <person name="Trigo-Tasende N."/>
            <person name="Nasser-Ali M."/>
            <person name="Estevez L.S."/>
            <person name="Rumbo-Feal S."/>
            <person name="Otero-Alen B."/>
            <person name="Noguera J.F."/>
            <person name="Concha A."/>
            <person name="Pardinas-Lopez S."/>
            <person name="Carda-Dieguez M."/>
            <person name="Gomez-Randulfe I."/>
            <person name="Martinez-Lago N."/>
            <person name="Ladra S."/>
            <person name="Aparicio L.A."/>
            <person name="Bou G."/>
            <person name="Mira A."/>
            <person name="Vallejo J.A."/>
            <person name="Poza M."/>
        </authorList>
    </citation>
    <scope>NUCLEOTIDE SEQUENCE</scope>
    <source>
        <strain evidence="3">PM79KC-AC-4</strain>
    </source>
</reference>
<feature type="compositionally biased region" description="Low complexity" evidence="1">
    <location>
        <begin position="92"/>
        <end position="104"/>
    </location>
</feature>
<dbReference type="PROSITE" id="PS51257">
    <property type="entry name" value="PROKAR_LIPOPROTEIN"/>
    <property type="match status" value="1"/>
</dbReference>
<keyword evidence="4" id="KW-1185">Reference proteome</keyword>
<dbReference type="Proteomes" id="UP001141458">
    <property type="component" value="Unassembled WGS sequence"/>
</dbReference>
<dbReference type="EMBL" id="JANDZV010000008">
    <property type="protein sequence ID" value="MCZ7408216.1"/>
    <property type="molecule type" value="Genomic_DNA"/>
</dbReference>
<accession>A0A0B4S321</accession>
<evidence type="ECO:0000256" key="1">
    <source>
        <dbReference type="SAM" id="MobiDB-lite"/>
    </source>
</evidence>
<dbReference type="RefSeq" id="WP_004832559.1">
    <property type="nucleotide sequence ID" value="NZ_BHYQ01000004.1"/>
</dbReference>
<sequence>MKKRNLIAICLVCLSFVGCQKFHTGKVVIDDKKNEEKVENVEYLVVDEEDKESLIKNIKAGKGAVIDKKKKPSLDKSDESADVTKDKDDKNNNNNNNSNNNNNR</sequence>
<dbReference type="Proteomes" id="UP000031386">
    <property type="component" value="Chromosome"/>
</dbReference>
<dbReference type="KEGG" id="pmic:NW74_07570"/>